<evidence type="ECO:0000313" key="3">
    <source>
        <dbReference type="Proteomes" id="UP000799444"/>
    </source>
</evidence>
<dbReference type="AlphaFoldDB" id="A0A9P4V1Z8"/>
<organism evidence="2 3">
    <name type="scientific">Polyplosphaeria fusca</name>
    <dbReference type="NCBI Taxonomy" id="682080"/>
    <lineage>
        <taxon>Eukaryota</taxon>
        <taxon>Fungi</taxon>
        <taxon>Dikarya</taxon>
        <taxon>Ascomycota</taxon>
        <taxon>Pezizomycotina</taxon>
        <taxon>Dothideomycetes</taxon>
        <taxon>Pleosporomycetidae</taxon>
        <taxon>Pleosporales</taxon>
        <taxon>Tetraplosphaeriaceae</taxon>
        <taxon>Polyplosphaeria</taxon>
    </lineage>
</organism>
<feature type="chain" id="PRO_5040365364" evidence="1">
    <location>
        <begin position="17"/>
        <end position="62"/>
    </location>
</feature>
<dbReference type="Proteomes" id="UP000799444">
    <property type="component" value="Unassembled WGS sequence"/>
</dbReference>
<name>A0A9P4V1Z8_9PLEO</name>
<evidence type="ECO:0000256" key="1">
    <source>
        <dbReference type="SAM" id="SignalP"/>
    </source>
</evidence>
<comment type="caution">
    <text evidence="2">The sequence shown here is derived from an EMBL/GenBank/DDBJ whole genome shotgun (WGS) entry which is preliminary data.</text>
</comment>
<keyword evidence="3" id="KW-1185">Reference proteome</keyword>
<keyword evidence="1" id="KW-0732">Signal</keyword>
<accession>A0A9P4V1Z8</accession>
<evidence type="ECO:0000313" key="2">
    <source>
        <dbReference type="EMBL" id="KAF2733603.1"/>
    </source>
</evidence>
<protein>
    <submittedName>
        <fullName evidence="2">Uncharacterized protein</fullName>
    </submittedName>
</protein>
<feature type="signal peptide" evidence="1">
    <location>
        <begin position="1"/>
        <end position="16"/>
    </location>
</feature>
<gene>
    <name evidence="2" type="ORF">EJ04DRAFT_564990</name>
</gene>
<proteinExistence type="predicted"/>
<dbReference type="EMBL" id="ML996159">
    <property type="protein sequence ID" value="KAF2733603.1"/>
    <property type="molecule type" value="Genomic_DNA"/>
</dbReference>
<reference evidence="2" key="1">
    <citation type="journal article" date="2020" name="Stud. Mycol.">
        <title>101 Dothideomycetes genomes: a test case for predicting lifestyles and emergence of pathogens.</title>
        <authorList>
            <person name="Haridas S."/>
            <person name="Albert R."/>
            <person name="Binder M."/>
            <person name="Bloem J."/>
            <person name="Labutti K."/>
            <person name="Salamov A."/>
            <person name="Andreopoulos B."/>
            <person name="Baker S."/>
            <person name="Barry K."/>
            <person name="Bills G."/>
            <person name="Bluhm B."/>
            <person name="Cannon C."/>
            <person name="Castanera R."/>
            <person name="Culley D."/>
            <person name="Daum C."/>
            <person name="Ezra D."/>
            <person name="Gonzalez J."/>
            <person name="Henrissat B."/>
            <person name="Kuo A."/>
            <person name="Liang C."/>
            <person name="Lipzen A."/>
            <person name="Lutzoni F."/>
            <person name="Magnuson J."/>
            <person name="Mondo S."/>
            <person name="Nolan M."/>
            <person name="Ohm R."/>
            <person name="Pangilinan J."/>
            <person name="Park H.-J."/>
            <person name="Ramirez L."/>
            <person name="Alfaro M."/>
            <person name="Sun H."/>
            <person name="Tritt A."/>
            <person name="Yoshinaga Y."/>
            <person name="Zwiers L.-H."/>
            <person name="Turgeon B."/>
            <person name="Goodwin S."/>
            <person name="Spatafora J."/>
            <person name="Crous P."/>
            <person name="Grigoriev I."/>
        </authorList>
    </citation>
    <scope>NUCLEOTIDE SEQUENCE</scope>
    <source>
        <strain evidence="2">CBS 125425</strain>
    </source>
</reference>
<sequence>MQFAVVLMMFATVALGFPKVPRDSCQIKVQPGECIDPCGDSQLCCFEFESKPCTAITTCCDE</sequence>